<organism evidence="2 3">
    <name type="scientific">Xylaria bambusicola</name>
    <dbReference type="NCBI Taxonomy" id="326684"/>
    <lineage>
        <taxon>Eukaryota</taxon>
        <taxon>Fungi</taxon>
        <taxon>Dikarya</taxon>
        <taxon>Ascomycota</taxon>
        <taxon>Pezizomycotina</taxon>
        <taxon>Sordariomycetes</taxon>
        <taxon>Xylariomycetidae</taxon>
        <taxon>Xylariales</taxon>
        <taxon>Xylariaceae</taxon>
        <taxon>Xylaria</taxon>
    </lineage>
</organism>
<dbReference type="AlphaFoldDB" id="A0AAN7Z0L2"/>
<comment type="caution">
    <text evidence="2">The sequence shown here is derived from an EMBL/GenBank/DDBJ whole genome shotgun (WGS) entry which is preliminary data.</text>
</comment>
<dbReference type="EMBL" id="JAWHQM010000001">
    <property type="protein sequence ID" value="KAK5624622.1"/>
    <property type="molecule type" value="Genomic_DNA"/>
</dbReference>
<name>A0AAN7Z0L2_9PEZI</name>
<dbReference type="PANTHER" id="PTHR34861:SF10">
    <property type="entry name" value="CYCLASE"/>
    <property type="match status" value="1"/>
</dbReference>
<evidence type="ECO:0000256" key="1">
    <source>
        <dbReference type="SAM" id="SignalP"/>
    </source>
</evidence>
<dbReference type="PANTHER" id="PTHR34861">
    <property type="match status" value="1"/>
</dbReference>
<feature type="signal peptide" evidence="1">
    <location>
        <begin position="1"/>
        <end position="17"/>
    </location>
</feature>
<keyword evidence="3" id="KW-1185">Reference proteome</keyword>
<proteinExistence type="predicted"/>
<keyword evidence="1" id="KW-0732">Signal</keyword>
<sequence length="118" mass="12946">MKNAEAILSLLVVAAAAYPSTGPYERVSRIFDRDGDSYINWPSYDQLPLNSSYPTKAAWGVWGADDQLGALNHITNDTILTASQSIQDGQAFLLNLRLDLPDPPSNAARKPLSHLYMP</sequence>
<gene>
    <name evidence="2" type="ORF">RRF57_000338</name>
</gene>
<dbReference type="Proteomes" id="UP001305414">
    <property type="component" value="Unassembled WGS sequence"/>
</dbReference>
<evidence type="ECO:0000313" key="3">
    <source>
        <dbReference type="Proteomes" id="UP001305414"/>
    </source>
</evidence>
<accession>A0AAN7Z0L2</accession>
<protein>
    <submittedName>
        <fullName evidence="2">Uncharacterized protein</fullName>
    </submittedName>
</protein>
<reference evidence="2 3" key="1">
    <citation type="submission" date="2023-10" db="EMBL/GenBank/DDBJ databases">
        <title>Draft genome sequence of Xylaria bambusicola isolate GMP-LS, the root and basal stem rot pathogen of sugarcane in Indonesia.</title>
        <authorList>
            <person name="Selvaraj P."/>
            <person name="Muralishankar V."/>
            <person name="Muruganantham S."/>
            <person name="Sp S."/>
            <person name="Haryani S."/>
            <person name="Lau K.J.X."/>
            <person name="Naqvi N.I."/>
        </authorList>
    </citation>
    <scope>NUCLEOTIDE SEQUENCE [LARGE SCALE GENOMIC DNA]</scope>
    <source>
        <strain evidence="2">GMP-LS</strain>
    </source>
</reference>
<evidence type="ECO:0000313" key="2">
    <source>
        <dbReference type="EMBL" id="KAK5624622.1"/>
    </source>
</evidence>
<feature type="chain" id="PRO_5042927096" evidence="1">
    <location>
        <begin position="18"/>
        <end position="118"/>
    </location>
</feature>